<protein>
    <recommendedName>
        <fullName evidence="4">AAA+ ATPase domain-containing protein</fullName>
    </recommendedName>
</protein>
<dbReference type="InterPro" id="IPR003439">
    <property type="entry name" value="ABC_transporter-like_ATP-bd"/>
</dbReference>
<dbReference type="RefSeq" id="WP_015009479.1">
    <property type="nucleotide sequence ID" value="NC_018704.1"/>
</dbReference>
<dbReference type="eggNOG" id="COG1121">
    <property type="taxonomic scope" value="Bacteria"/>
</dbReference>
<dbReference type="STRING" id="698758.AXY_07420"/>
<dbReference type="SMART" id="SM00382">
    <property type="entry name" value="AAA"/>
    <property type="match status" value="1"/>
</dbReference>
<accession>K0IWW3</accession>
<dbReference type="InterPro" id="IPR051782">
    <property type="entry name" value="ABC_Transporter_VariousFunc"/>
</dbReference>
<dbReference type="GO" id="GO:0005524">
    <property type="term" value="F:ATP binding"/>
    <property type="evidence" value="ECO:0007669"/>
    <property type="project" value="UniProtKB-KW"/>
</dbReference>
<evidence type="ECO:0000313" key="5">
    <source>
        <dbReference type="EMBL" id="BAM46874.1"/>
    </source>
</evidence>
<dbReference type="EMBL" id="AP012050">
    <property type="protein sequence ID" value="BAM46874.1"/>
    <property type="molecule type" value="Genomic_DNA"/>
</dbReference>
<dbReference type="SUPFAM" id="SSF52540">
    <property type="entry name" value="P-loop containing nucleoside triphosphate hydrolases"/>
    <property type="match status" value="1"/>
</dbReference>
<feature type="domain" description="AAA+ ATPase" evidence="4">
    <location>
        <begin position="27"/>
        <end position="195"/>
    </location>
</feature>
<dbReference type="Pfam" id="PF00005">
    <property type="entry name" value="ABC_tran"/>
    <property type="match status" value="1"/>
</dbReference>
<organism evidence="5 6">
    <name type="scientific">Amphibacillus xylanus (strain ATCC 51415 / DSM 6626 / JCM 7361 / LMG 17667 / NBRC 15112 / Ep01)</name>
    <dbReference type="NCBI Taxonomy" id="698758"/>
    <lineage>
        <taxon>Bacteria</taxon>
        <taxon>Bacillati</taxon>
        <taxon>Bacillota</taxon>
        <taxon>Bacilli</taxon>
        <taxon>Bacillales</taxon>
        <taxon>Bacillaceae</taxon>
        <taxon>Amphibacillus</taxon>
    </lineage>
</organism>
<proteinExistence type="predicted"/>
<dbReference type="InterPro" id="IPR027417">
    <property type="entry name" value="P-loop_NTPase"/>
</dbReference>
<evidence type="ECO:0000256" key="3">
    <source>
        <dbReference type="ARBA" id="ARBA00022840"/>
    </source>
</evidence>
<name>K0IWW3_AMPXN</name>
<evidence type="ECO:0000256" key="2">
    <source>
        <dbReference type="ARBA" id="ARBA00022741"/>
    </source>
</evidence>
<evidence type="ECO:0000313" key="6">
    <source>
        <dbReference type="Proteomes" id="UP000006294"/>
    </source>
</evidence>
<reference evidence="5 6" key="1">
    <citation type="submission" date="2011-01" db="EMBL/GenBank/DDBJ databases">
        <title>Whole genome sequence of Amphibacillus xylinus NBRC 15112.</title>
        <authorList>
            <person name="Nakazawa H."/>
            <person name="Katano Y."/>
            <person name="Nakamura S."/>
            <person name="Sasagawa M."/>
            <person name="Fukada J."/>
            <person name="Arai T."/>
            <person name="Sasakura N."/>
            <person name="Mochizuki D."/>
            <person name="Hosoyama A."/>
            <person name="Harada K."/>
            <person name="Horikawa H."/>
            <person name="Kato Y."/>
            <person name="Harada T."/>
            <person name="Sasaki K."/>
            <person name="Sekiguchi M."/>
            <person name="Hodoyama M."/>
            <person name="Nishiko R."/>
            <person name="Narita H."/>
            <person name="Hanamaki A."/>
            <person name="Hata C."/>
            <person name="Konno Y."/>
            <person name="Niimura Y."/>
            <person name="Yamazaki S."/>
            <person name="Fujita N."/>
        </authorList>
    </citation>
    <scope>NUCLEOTIDE SEQUENCE [LARGE SCALE GENOMIC DNA]</scope>
    <source>
        <strain evidence="6">ATCC 51415 / DSM 6626 / JCM 7361 / LMG 17667 / NBRC 15112 / Ep01</strain>
    </source>
</reference>
<keyword evidence="3" id="KW-0067">ATP-binding</keyword>
<dbReference type="KEGG" id="axl:AXY_07420"/>
<keyword evidence="6" id="KW-1185">Reference proteome</keyword>
<dbReference type="PANTHER" id="PTHR42939:SF1">
    <property type="entry name" value="ABC TRANSPORTER ATP-BINDING PROTEIN ALBC-RELATED"/>
    <property type="match status" value="1"/>
</dbReference>
<keyword evidence="2" id="KW-0547">Nucleotide-binding</keyword>
<dbReference type="Gene3D" id="3.40.50.300">
    <property type="entry name" value="P-loop containing nucleotide triphosphate hydrolases"/>
    <property type="match status" value="2"/>
</dbReference>
<keyword evidence="1" id="KW-0813">Transport</keyword>
<evidence type="ECO:0000259" key="4">
    <source>
        <dbReference type="SMART" id="SM00382"/>
    </source>
</evidence>
<dbReference type="Proteomes" id="UP000006294">
    <property type="component" value="Chromosome"/>
</dbReference>
<sequence length="200" mass="22601">MIKVSNLTFQYSGDDRLIFDQASLTLEAGLWLLEGENGSGKTTLLKLLASNAEDRKKLGSIADESVIDVSEEVVLLDNQLAIPGHLDEASFVNYLLSINDVTLKQPYQPKYEKKPLYEYSTGEQKMVIFQLLSYLKPDVLLLDEYISNLDEEHIPEAIAYLESMANKGCLILCSSNELDIRGRFSHKIKIVDRKLEKNVE</sequence>
<dbReference type="GO" id="GO:0016887">
    <property type="term" value="F:ATP hydrolysis activity"/>
    <property type="evidence" value="ECO:0007669"/>
    <property type="project" value="InterPro"/>
</dbReference>
<dbReference type="OrthoDB" id="2643074at2"/>
<dbReference type="AlphaFoldDB" id="K0IWW3"/>
<dbReference type="PANTHER" id="PTHR42939">
    <property type="entry name" value="ABC TRANSPORTER ATP-BINDING PROTEIN ALBC-RELATED"/>
    <property type="match status" value="1"/>
</dbReference>
<dbReference type="InterPro" id="IPR003593">
    <property type="entry name" value="AAA+_ATPase"/>
</dbReference>
<evidence type="ECO:0000256" key="1">
    <source>
        <dbReference type="ARBA" id="ARBA00022448"/>
    </source>
</evidence>
<dbReference type="HOGENOM" id="CLU_1363838_0_0_9"/>
<gene>
    <name evidence="5" type="ordered locus">AXY_07420</name>
</gene>